<proteinExistence type="predicted"/>
<protein>
    <submittedName>
        <fullName evidence="1">Uncharacterized protein</fullName>
    </submittedName>
</protein>
<feature type="non-terminal residue" evidence="1">
    <location>
        <position position="1"/>
    </location>
</feature>
<evidence type="ECO:0000313" key="1">
    <source>
        <dbReference type="EMBL" id="CAJ16842.1"/>
    </source>
</evidence>
<gene>
    <name evidence="1" type="ORF">Tb10.v4.0131</name>
</gene>
<dbReference type="EMBL" id="CT009752">
    <property type="protein sequence ID" value="CAJ16842.1"/>
    <property type="molecule type" value="Genomic_DNA"/>
</dbReference>
<sequence>VELIEKLLKEKIAIMTAIAERKAKGTNNKLG</sequence>
<reference evidence="1" key="1">
    <citation type="submission" date="2005-06" db="EMBL/GenBank/DDBJ databases">
        <authorList>
            <person name="Lennard N."/>
            <person name="Barron A."/>
            <person name="Clark L."/>
            <person name="Corton C."/>
            <person name="Harris B."/>
            <person name="Line A."/>
            <person name="Berriman M."/>
            <person name="Hertz-Fowler C."/>
            <person name="Renauld H."/>
            <person name="Bohme U."/>
            <person name="Arrowsmith C."/>
            <person name="Cronin C."/>
            <person name="Davies R."/>
            <person name="Doggett J."/>
            <person name="Fraser A."/>
            <person name="Johnson D."/>
            <person name="Larke N."/>
            <person name="Leech V."/>
            <person name="Lord A."/>
            <person name="MacLeod A."/>
            <person name="Norbertczak H."/>
            <person name="Ormand D."/>
            <person name="Quail M."/>
            <person name="Rabbinowitsch E."/>
            <person name="Rajandream M."/>
            <person name="Reitter C."/>
            <person name="Sharp S."/>
            <person name="Woodward J."/>
            <person name="Hall N."/>
            <person name="Melville S.and.Barrell.B."/>
        </authorList>
    </citation>
    <scope>NUCLEOTIDE SEQUENCE</scope>
    <source>
        <strain evidence="1">927/4 GUTat10.1</strain>
    </source>
</reference>
<organism evidence="1">
    <name type="scientific">Trypanosoma brucei brucei (strain 927/4 GUTat10.1)</name>
    <dbReference type="NCBI Taxonomy" id="185431"/>
    <lineage>
        <taxon>Eukaryota</taxon>
        <taxon>Discoba</taxon>
        <taxon>Euglenozoa</taxon>
        <taxon>Kinetoplastea</taxon>
        <taxon>Metakinetoplastina</taxon>
        <taxon>Trypanosomatida</taxon>
        <taxon>Trypanosomatidae</taxon>
        <taxon>Trypanosoma</taxon>
    </lineage>
</organism>
<dbReference type="AlphaFoldDB" id="Q4FKL8"/>
<accession>Q4FKL8</accession>
<name>Q4FKL8_TRYB2</name>
<dbReference type="VEuPathDB" id="TriTrypDB:Tb10.v4.0131"/>